<dbReference type="GO" id="GO:0006508">
    <property type="term" value="P:proteolysis"/>
    <property type="evidence" value="ECO:0007669"/>
    <property type="project" value="UniProtKB-KW"/>
</dbReference>
<dbReference type="EMBL" id="BEHT01000016">
    <property type="protein sequence ID" value="GBC98844.1"/>
    <property type="molecule type" value="Genomic_DNA"/>
</dbReference>
<feature type="domain" description="NfeD-like C-terminal" evidence="6">
    <location>
        <begin position="385"/>
        <end position="440"/>
    </location>
</feature>
<feature type="transmembrane region" description="Helical" evidence="5">
    <location>
        <begin position="290"/>
        <end position="311"/>
    </location>
</feature>
<comment type="subcellular location">
    <subcellularLocation>
        <location evidence="1">Membrane</location>
        <topology evidence="1">Multi-pass membrane protein</topology>
    </subcellularLocation>
</comment>
<keyword evidence="9" id="KW-0645">Protease</keyword>
<dbReference type="CDD" id="cd07020">
    <property type="entry name" value="Clp_protease_NfeD_1"/>
    <property type="match status" value="1"/>
</dbReference>
<dbReference type="Pfam" id="PF24961">
    <property type="entry name" value="NfeD_membrane"/>
    <property type="match status" value="1"/>
</dbReference>
<dbReference type="Pfam" id="PF25145">
    <property type="entry name" value="NfeD1b_N"/>
    <property type="match status" value="1"/>
</dbReference>
<protein>
    <submittedName>
        <fullName evidence="9">ATP-dependent Clp protease proteolytic subunit</fullName>
        <ecNumber evidence="9">3.4.21.92</ecNumber>
    </submittedName>
</protein>
<evidence type="ECO:0000256" key="1">
    <source>
        <dbReference type="ARBA" id="ARBA00004141"/>
    </source>
</evidence>
<feature type="domain" description="NfeD integral membrane" evidence="7">
    <location>
        <begin position="245"/>
        <end position="369"/>
    </location>
</feature>
<evidence type="ECO:0000259" key="7">
    <source>
        <dbReference type="Pfam" id="PF24961"/>
    </source>
</evidence>
<evidence type="ECO:0000313" key="9">
    <source>
        <dbReference type="EMBL" id="GBC98844.1"/>
    </source>
</evidence>
<feature type="transmembrane region" description="Helical" evidence="5">
    <location>
        <begin position="237"/>
        <end position="259"/>
    </location>
</feature>
<dbReference type="GO" id="GO:0004252">
    <property type="term" value="F:serine-type endopeptidase activity"/>
    <property type="evidence" value="ECO:0007669"/>
    <property type="project" value="UniProtKB-EC"/>
</dbReference>
<dbReference type="PANTHER" id="PTHR33507">
    <property type="entry name" value="INNER MEMBRANE PROTEIN YBBJ"/>
    <property type="match status" value="1"/>
</dbReference>
<dbReference type="InterPro" id="IPR056738">
    <property type="entry name" value="NfeD1b_N"/>
</dbReference>
<dbReference type="InterPro" id="IPR002810">
    <property type="entry name" value="NfeD-like_C"/>
</dbReference>
<name>A0A2H5XCF2_9BACT</name>
<dbReference type="Proteomes" id="UP000236173">
    <property type="component" value="Unassembled WGS sequence"/>
</dbReference>
<feature type="transmembrane region" description="Helical" evidence="5">
    <location>
        <begin position="353"/>
        <end position="373"/>
    </location>
</feature>
<feature type="transmembrane region" description="Helical" evidence="5">
    <location>
        <begin position="266"/>
        <end position="284"/>
    </location>
</feature>
<evidence type="ECO:0000259" key="6">
    <source>
        <dbReference type="Pfam" id="PF01957"/>
    </source>
</evidence>
<dbReference type="SUPFAM" id="SSF52096">
    <property type="entry name" value="ClpP/crotonase"/>
    <property type="match status" value="1"/>
</dbReference>
<dbReference type="SUPFAM" id="SSF141322">
    <property type="entry name" value="NfeD domain-like"/>
    <property type="match status" value="1"/>
</dbReference>
<dbReference type="InterPro" id="IPR012340">
    <property type="entry name" value="NA-bd_OB-fold"/>
</dbReference>
<comment type="caution">
    <text evidence="9">The sequence shown here is derived from an EMBL/GenBank/DDBJ whole genome shotgun (WGS) entry which is preliminary data.</text>
</comment>
<evidence type="ECO:0000256" key="4">
    <source>
        <dbReference type="ARBA" id="ARBA00023136"/>
    </source>
</evidence>
<dbReference type="Pfam" id="PF01957">
    <property type="entry name" value="NfeD"/>
    <property type="match status" value="1"/>
</dbReference>
<reference evidence="10" key="1">
    <citation type="submission" date="2017-09" db="EMBL/GenBank/DDBJ databases">
        <title>Metaegenomics of thermophilic ammonia-oxidizing enrichment culture.</title>
        <authorList>
            <person name="Kato S."/>
            <person name="Suzuki K."/>
        </authorList>
    </citation>
    <scope>NUCLEOTIDE SEQUENCE [LARGE SCALE GENOMIC DNA]</scope>
</reference>
<evidence type="ECO:0000256" key="5">
    <source>
        <dbReference type="SAM" id="Phobius"/>
    </source>
</evidence>
<keyword evidence="9" id="KW-0378">Hydrolase</keyword>
<keyword evidence="3 5" id="KW-1133">Transmembrane helix</keyword>
<dbReference type="PANTHER" id="PTHR33507:SF4">
    <property type="entry name" value="NODULATION COMPETITIVENESS PROTEIN NFED"/>
    <property type="match status" value="1"/>
</dbReference>
<feature type="domain" description="NfeD1b N-terminal" evidence="8">
    <location>
        <begin position="34"/>
        <end position="197"/>
    </location>
</feature>
<evidence type="ECO:0000256" key="2">
    <source>
        <dbReference type="ARBA" id="ARBA00022692"/>
    </source>
</evidence>
<proteinExistence type="predicted"/>
<dbReference type="GO" id="GO:0016020">
    <property type="term" value="C:membrane"/>
    <property type="evidence" value="ECO:0007669"/>
    <property type="project" value="UniProtKB-SubCell"/>
</dbReference>
<accession>A0A2H5XCF2</accession>
<keyword evidence="4 5" id="KW-0472">Membrane</keyword>
<dbReference type="AlphaFoldDB" id="A0A2H5XCF2"/>
<dbReference type="EC" id="3.4.21.92" evidence="9"/>
<dbReference type="InterPro" id="IPR029045">
    <property type="entry name" value="ClpP/crotonase-like_dom_sf"/>
</dbReference>
<dbReference type="InterPro" id="IPR052165">
    <property type="entry name" value="Membrane_assoc_protease"/>
</dbReference>
<feature type="transmembrane region" description="Helical" evidence="5">
    <location>
        <begin position="316"/>
        <end position="333"/>
    </location>
</feature>
<keyword evidence="2 5" id="KW-0812">Transmembrane</keyword>
<gene>
    <name evidence="9" type="primary">clpP_1</name>
    <name evidence="9" type="ORF">HRbin17_01361</name>
</gene>
<organism evidence="9 10">
    <name type="scientific">Candidatus Fervidibacter japonicus</name>
    <dbReference type="NCBI Taxonomy" id="2035412"/>
    <lineage>
        <taxon>Bacteria</taxon>
        <taxon>Candidatus Fervidibacterota</taxon>
        <taxon>Candidatus Fervidibacter</taxon>
    </lineage>
</organism>
<dbReference type="Gene3D" id="3.90.226.10">
    <property type="entry name" value="2-enoyl-CoA Hydratase, Chain A, domain 1"/>
    <property type="match status" value="1"/>
</dbReference>
<evidence type="ECO:0000313" key="10">
    <source>
        <dbReference type="Proteomes" id="UP000236173"/>
    </source>
</evidence>
<evidence type="ECO:0000256" key="3">
    <source>
        <dbReference type="ARBA" id="ARBA00022989"/>
    </source>
</evidence>
<evidence type="ECO:0000259" key="8">
    <source>
        <dbReference type="Pfam" id="PF25145"/>
    </source>
</evidence>
<dbReference type="Gene3D" id="2.40.50.140">
    <property type="entry name" value="Nucleic acid-binding proteins"/>
    <property type="match status" value="1"/>
</dbReference>
<sequence length="447" mass="47586">MRWFVAWVVAVVVSVAPAQSPRPHVCYAVVQDVIVNPALKDFLRRAIETAKQDNASCLVVQITTPGGMVDAMQEIVRLFLQSPVPVITFVAPIAGNADSAGAFIVMAGHIAAMAPGSRIGAAHPVFLPMGGGSEQGPSESERIMMEKVTQAIAATIKAIAELRGRNAKVAERMVRESLSLTAREAAEQGIVDLVADDLSDLLRKVDGRSVRTAAGVRTLHTKGADIHEIRMTPKETFLHFLSNPNITYLLLLIAMFGFIMEIYNPGAILPITLGVIAFLLFLYSSTLLPVSVVGVLLIAAAAAFFIAELFVTSHGVLAGAGIVALLLGGYMLFPESSEVPNFYARRLRVAPATLVGAGLIVGGLLVAMVVAIVRGQRRKPVVGQEWLIGQVGEARTDLNPTGTVFVAGSWWTAEAVDGNVKAGETVEVVAVEGLRLKVRRKSDALKE</sequence>
<dbReference type="InterPro" id="IPR056739">
    <property type="entry name" value="NfeD_membrane"/>
</dbReference>